<feature type="compositionally biased region" description="Low complexity" evidence="1">
    <location>
        <begin position="409"/>
        <end position="421"/>
    </location>
</feature>
<dbReference type="EMBL" id="CP086714">
    <property type="protein sequence ID" value="WOO77760.1"/>
    <property type="molecule type" value="Genomic_DNA"/>
</dbReference>
<dbReference type="PANTHER" id="PTHR14336">
    <property type="entry name" value="TANDEM PH DOMAIN CONTAINING PROTEIN"/>
    <property type="match status" value="1"/>
</dbReference>
<dbReference type="SMART" id="SM00233">
    <property type="entry name" value="PH"/>
    <property type="match status" value="2"/>
</dbReference>
<feature type="domain" description="PH" evidence="2">
    <location>
        <begin position="177"/>
        <end position="275"/>
    </location>
</feature>
<feature type="region of interest" description="Disordered" evidence="1">
    <location>
        <begin position="428"/>
        <end position="472"/>
    </location>
</feature>
<feature type="compositionally biased region" description="Low complexity" evidence="1">
    <location>
        <begin position="677"/>
        <end position="686"/>
    </location>
</feature>
<protein>
    <submittedName>
        <fullName evidence="3">Pleckstrin y domain-containing family A member 1</fullName>
    </submittedName>
</protein>
<keyword evidence="4" id="KW-1185">Reference proteome</keyword>
<dbReference type="PROSITE" id="PS50003">
    <property type="entry name" value="PH_DOMAIN"/>
    <property type="match status" value="2"/>
</dbReference>
<organism evidence="3 4">
    <name type="scientific">Vanrija pseudolonga</name>
    <dbReference type="NCBI Taxonomy" id="143232"/>
    <lineage>
        <taxon>Eukaryota</taxon>
        <taxon>Fungi</taxon>
        <taxon>Dikarya</taxon>
        <taxon>Basidiomycota</taxon>
        <taxon>Agaricomycotina</taxon>
        <taxon>Tremellomycetes</taxon>
        <taxon>Trichosporonales</taxon>
        <taxon>Trichosporonaceae</taxon>
        <taxon>Vanrija</taxon>
    </lineage>
</organism>
<feature type="compositionally biased region" description="Polar residues" evidence="1">
    <location>
        <begin position="42"/>
        <end position="55"/>
    </location>
</feature>
<evidence type="ECO:0000313" key="4">
    <source>
        <dbReference type="Proteomes" id="UP000827549"/>
    </source>
</evidence>
<evidence type="ECO:0000259" key="2">
    <source>
        <dbReference type="PROSITE" id="PS50003"/>
    </source>
</evidence>
<feature type="compositionally biased region" description="Basic and acidic residues" evidence="1">
    <location>
        <begin position="163"/>
        <end position="172"/>
    </location>
</feature>
<dbReference type="AlphaFoldDB" id="A0AAF1BHM2"/>
<feature type="compositionally biased region" description="Polar residues" evidence="1">
    <location>
        <begin position="449"/>
        <end position="459"/>
    </location>
</feature>
<feature type="compositionally biased region" description="Low complexity" evidence="1">
    <location>
        <begin position="699"/>
        <end position="713"/>
    </location>
</feature>
<dbReference type="FunFam" id="2.30.29.30:FF:000286">
    <property type="entry name" value="PH-protein kinase domain containing protein"/>
    <property type="match status" value="1"/>
</dbReference>
<dbReference type="InterPro" id="IPR011993">
    <property type="entry name" value="PH-like_dom_sf"/>
</dbReference>
<proteinExistence type="predicted"/>
<accession>A0AAF1BHM2</accession>
<dbReference type="InterPro" id="IPR001849">
    <property type="entry name" value="PH_domain"/>
</dbReference>
<feature type="region of interest" description="Disordered" evidence="1">
    <location>
        <begin position="566"/>
        <end position="591"/>
    </location>
</feature>
<evidence type="ECO:0000256" key="1">
    <source>
        <dbReference type="SAM" id="MobiDB-lite"/>
    </source>
</evidence>
<dbReference type="RefSeq" id="XP_062623792.1">
    <property type="nucleotide sequence ID" value="XM_062767808.1"/>
</dbReference>
<name>A0AAF1BHM2_9TREE</name>
<dbReference type="GeneID" id="87804584"/>
<dbReference type="SUPFAM" id="SSF50729">
    <property type="entry name" value="PH domain-like"/>
    <property type="match status" value="2"/>
</dbReference>
<dbReference type="Pfam" id="PF00169">
    <property type="entry name" value="PH"/>
    <property type="match status" value="2"/>
</dbReference>
<dbReference type="Proteomes" id="UP000827549">
    <property type="component" value="Chromosome 1"/>
</dbReference>
<dbReference type="InterPro" id="IPR051707">
    <property type="entry name" value="PI-Interact_SigTrans_Reg"/>
</dbReference>
<sequence length="733" mass="77533">MSQQPQQPPPPSRAEVERKLSFKSAPRSRSNDAPRRPKVATGNGNESDSSVASSTLPSLITSPISVAAQGGPVAASPITITPSNASPVVGGHGPTLPHSSLSAIAEQGSKGGLVPAPRRKASLFSGIGEDTLPELDELEGVAEEGGEDDSDGADDDDTNPGGGEDKTDLTRGMEGERVFKSGFLIKKQERRKQWKKKWFVLRATKLAYYKDNREYSLSRAIDLRQVHSCVPISSGEKQKHPFAFAIVTSDRTFLVEALSNEEREDWVKAINLVRKRMTDREDEANRRRDPSATRAVAVPARPGAGAAAAHDEVVEPHQGTWTSTFSSTTASTSPAQSQSGSYFHHIVHPQNPASAAAPHAHVAASSSISSTLSAQLATLSTGAAVGGAVGAASNGAGAAGVARTPSINAPGPSTSGPSAASVTRRLSHPIPVPTVQTSRLDGRLAGGPTSPTNANLSPPNATPHLGASSDEDEAYFSDPHTAWADLIATSPPTNTVADPNKVILATYLMKRSRKTAREVWRKRWFFLTSAGITYTKSHMDNRVLTFISIPSILDVFSLEDADDDGAIDSSGAEDGGNFRHPSLRTKRDPVAPPKNIEHVIRIVTSKRRYDLCVPSEEEEIKWIAAIRALVNRERERQAAGAAQPPMSPLTETAPALKAAAATHPPVPTIAQQPPTPGSQSSPLLGGNIPQVPPVPQPAVAPASTTHTRSRSATQVAKNAVAEATRKYVEVGKQ</sequence>
<feature type="domain" description="PH" evidence="2">
    <location>
        <begin position="501"/>
        <end position="631"/>
    </location>
</feature>
<gene>
    <name evidence="3" type="primary">PLEKHA1</name>
    <name evidence="3" type="ORF">LOC62_01G001328</name>
</gene>
<reference evidence="3" key="1">
    <citation type="submission" date="2023-10" db="EMBL/GenBank/DDBJ databases">
        <authorList>
            <person name="Noh H."/>
        </authorList>
    </citation>
    <scope>NUCLEOTIDE SEQUENCE</scope>
    <source>
        <strain evidence="3">DUCC4014</strain>
    </source>
</reference>
<feature type="compositionally biased region" description="Pro residues" evidence="1">
    <location>
        <begin position="1"/>
        <end position="12"/>
    </location>
</feature>
<feature type="region of interest" description="Disordered" evidence="1">
    <location>
        <begin position="1"/>
        <end position="55"/>
    </location>
</feature>
<feature type="region of interest" description="Disordered" evidence="1">
    <location>
        <begin position="656"/>
        <end position="718"/>
    </location>
</feature>
<feature type="compositionally biased region" description="Acidic residues" evidence="1">
    <location>
        <begin position="131"/>
        <end position="158"/>
    </location>
</feature>
<evidence type="ECO:0000313" key="3">
    <source>
        <dbReference type="EMBL" id="WOO77760.1"/>
    </source>
</evidence>
<feature type="region of interest" description="Disordered" evidence="1">
    <location>
        <begin position="404"/>
        <end position="423"/>
    </location>
</feature>
<dbReference type="Gene3D" id="2.30.29.30">
    <property type="entry name" value="Pleckstrin-homology domain (PH domain)/Phosphotyrosine-binding domain (PTB)"/>
    <property type="match status" value="2"/>
</dbReference>
<feature type="region of interest" description="Disordered" evidence="1">
    <location>
        <begin position="70"/>
        <end position="172"/>
    </location>
</feature>